<comment type="caution">
    <text evidence="8">The sequence shown here is derived from an EMBL/GenBank/DDBJ whole genome shotgun (WGS) entry which is preliminary data.</text>
</comment>
<evidence type="ECO:0000256" key="5">
    <source>
        <dbReference type="PROSITE-ProRule" id="PRU01240"/>
    </source>
</evidence>
<dbReference type="Pfam" id="PF00082">
    <property type="entry name" value="Peptidase_S8"/>
    <property type="match status" value="2"/>
</dbReference>
<proteinExistence type="inferred from homology"/>
<evidence type="ECO:0000256" key="4">
    <source>
        <dbReference type="ARBA" id="ARBA00022825"/>
    </source>
</evidence>
<dbReference type="InterPro" id="IPR015500">
    <property type="entry name" value="Peptidase_S8_subtilisin-rel"/>
</dbReference>
<accession>A0ABS7TTZ2</accession>
<feature type="active site" description="Charge relay system" evidence="5">
    <location>
        <position position="247"/>
    </location>
</feature>
<dbReference type="EMBL" id="JAIRAU010000027">
    <property type="protein sequence ID" value="MBZ5711693.1"/>
    <property type="molecule type" value="Genomic_DNA"/>
</dbReference>
<dbReference type="PRINTS" id="PR00723">
    <property type="entry name" value="SUBTILISIN"/>
</dbReference>
<sequence>MPGLEAAGIRFRRDRDGRARHVGTIYPVDAPARALAMLAAMGWEVQVGAPDVGAPTQATGTEAGTWAVEAHGPTPLDGPTGRGVKVMSLDETIDLFHPHFFRADGGAHPWIDVDGDGILTPGVDGIDLNADLAIEAHEVIALLDHANTTTGASADGFFDPVVDYLYLDLDGNGLRDRGVGFDESTPGYGEPMYLPDDANGDGSIDVHERVLLLSTSKISAFRQGDQVWRRGVDLIEIPAFSYYTAWHGTATVGILAGGQDRLFRSHRGLAGDVDIVMGSRLGWSGWADYVEAYAWGIEEEAVDVVLSEYNTYSGHELDGSTLVEAAIDESSEAGVVHVCTAGNLAASERHTQTSAKPAEFQFLVPNGPLTWFRITLHWRDPVAELQCVLRNPQEQEHVLVPNTVQAFGTNDVAVDRFDSLGGTSVLFMRMTSKIAQHPGVGAWTLECTHGSAEPVTVHAYLRDPMTFWDTFTRFLQPAPDPTTTICVPATADSCISVAGYEFQEPWTVPAGELGPWSSRGPRIDGGRTIDIAAPRDAYGPEPSPDQPDSSVYYTMPGGTSGAAPVVVAAVAQLLEAEPGLTSAQIRDRLRASAGVDEFVDVVDFPDDGWGYGKLRAYQALYDADAPARPDFVTRGLEVELQEGDGTCTAVVRVLDVDWPSSTFRWDDDYDGAWDTEFAATHERPIVLTPDDPTYAVRVEFGREGWRVGGAAVTGEVPASCFMGGGSESSSSGGSSETGDVTTGGSNTDGDEPTGSAGTGGAMTSTGAGVSDTAGASATAGGNDAADDGGCGCTTTPASAAWWSIVMLGLRRRRQSA</sequence>
<protein>
    <submittedName>
        <fullName evidence="8">S8 family serine peptidase</fullName>
    </submittedName>
</protein>
<gene>
    <name evidence="8" type="ORF">K7C98_20830</name>
</gene>
<dbReference type="Proteomes" id="UP001139031">
    <property type="component" value="Unassembled WGS sequence"/>
</dbReference>
<evidence type="ECO:0000259" key="7">
    <source>
        <dbReference type="Pfam" id="PF00082"/>
    </source>
</evidence>
<evidence type="ECO:0000313" key="9">
    <source>
        <dbReference type="Proteomes" id="UP001139031"/>
    </source>
</evidence>
<feature type="active site" description="Charge relay system" evidence="5">
    <location>
        <position position="90"/>
    </location>
</feature>
<dbReference type="PANTHER" id="PTHR43806:SF11">
    <property type="entry name" value="CEREVISIN-RELATED"/>
    <property type="match status" value="1"/>
</dbReference>
<dbReference type="PANTHER" id="PTHR43806">
    <property type="entry name" value="PEPTIDASE S8"/>
    <property type="match status" value="1"/>
</dbReference>
<dbReference type="SUPFAM" id="SSF52743">
    <property type="entry name" value="Subtilisin-like"/>
    <property type="match status" value="1"/>
</dbReference>
<dbReference type="PROSITE" id="PS51892">
    <property type="entry name" value="SUBTILASE"/>
    <property type="match status" value="1"/>
</dbReference>
<dbReference type="Gene3D" id="3.40.50.200">
    <property type="entry name" value="Peptidase S8/S53 domain"/>
    <property type="match status" value="2"/>
</dbReference>
<name>A0ABS7TTZ2_9BACT</name>
<evidence type="ECO:0000313" key="8">
    <source>
        <dbReference type="EMBL" id="MBZ5711693.1"/>
    </source>
</evidence>
<organism evidence="8 9">
    <name type="scientific">Nannocystis pusilla</name>
    <dbReference type="NCBI Taxonomy" id="889268"/>
    <lineage>
        <taxon>Bacteria</taxon>
        <taxon>Pseudomonadati</taxon>
        <taxon>Myxococcota</taxon>
        <taxon>Polyangia</taxon>
        <taxon>Nannocystales</taxon>
        <taxon>Nannocystaceae</taxon>
        <taxon>Nannocystis</taxon>
    </lineage>
</organism>
<comment type="similarity">
    <text evidence="1 5">Belongs to the peptidase S8 family.</text>
</comment>
<keyword evidence="4 5" id="KW-0720">Serine protease</keyword>
<dbReference type="PROSITE" id="PS00138">
    <property type="entry name" value="SUBTILASE_SER"/>
    <property type="match status" value="1"/>
</dbReference>
<keyword evidence="9" id="KW-1185">Reference proteome</keyword>
<feature type="region of interest" description="Disordered" evidence="6">
    <location>
        <begin position="721"/>
        <end position="769"/>
    </location>
</feature>
<feature type="domain" description="Peptidase S8/S53" evidence="7">
    <location>
        <begin position="81"/>
        <end position="359"/>
    </location>
</feature>
<keyword evidence="2 5" id="KW-0645">Protease</keyword>
<dbReference type="InterPro" id="IPR023828">
    <property type="entry name" value="Peptidase_S8_Ser-AS"/>
</dbReference>
<feature type="compositionally biased region" description="Low complexity" evidence="6">
    <location>
        <begin position="727"/>
        <end position="745"/>
    </location>
</feature>
<evidence type="ECO:0000256" key="6">
    <source>
        <dbReference type="SAM" id="MobiDB-lite"/>
    </source>
</evidence>
<feature type="domain" description="Peptidase S8/S53" evidence="7">
    <location>
        <begin position="482"/>
        <end position="593"/>
    </location>
</feature>
<keyword evidence="3 5" id="KW-0378">Hydrolase</keyword>
<dbReference type="InterPro" id="IPR050131">
    <property type="entry name" value="Peptidase_S8_subtilisin-like"/>
</dbReference>
<evidence type="ECO:0000256" key="3">
    <source>
        <dbReference type="ARBA" id="ARBA00022801"/>
    </source>
</evidence>
<reference evidence="8" key="1">
    <citation type="submission" date="2021-08" db="EMBL/GenBank/DDBJ databases">
        <authorList>
            <person name="Stevens D.C."/>
        </authorList>
    </citation>
    <scope>NUCLEOTIDE SEQUENCE</scope>
    <source>
        <strain evidence="8">DSM 53165</strain>
    </source>
</reference>
<evidence type="ECO:0000256" key="1">
    <source>
        <dbReference type="ARBA" id="ARBA00011073"/>
    </source>
</evidence>
<dbReference type="RefSeq" id="WP_224193454.1">
    <property type="nucleotide sequence ID" value="NZ_JAIRAU010000027.1"/>
</dbReference>
<feature type="active site" description="Charge relay system" evidence="5">
    <location>
        <position position="560"/>
    </location>
</feature>
<dbReference type="InterPro" id="IPR036852">
    <property type="entry name" value="Peptidase_S8/S53_dom_sf"/>
</dbReference>
<dbReference type="InterPro" id="IPR000209">
    <property type="entry name" value="Peptidase_S8/S53_dom"/>
</dbReference>
<evidence type="ECO:0000256" key="2">
    <source>
        <dbReference type="ARBA" id="ARBA00022670"/>
    </source>
</evidence>